<dbReference type="Proteomes" id="UP001549019">
    <property type="component" value="Unassembled WGS sequence"/>
</dbReference>
<accession>A0ABV2E5R1</accession>
<dbReference type="InterPro" id="IPR041420">
    <property type="entry name" value="PBECR4"/>
</dbReference>
<dbReference type="Pfam" id="PF18813">
    <property type="entry name" value="PBECR4"/>
    <property type="match status" value="1"/>
</dbReference>
<evidence type="ECO:0000313" key="2">
    <source>
        <dbReference type="EMBL" id="MET3109774.1"/>
    </source>
</evidence>
<gene>
    <name evidence="2" type="ORF">ABHD89_000162</name>
</gene>
<evidence type="ECO:0000259" key="1">
    <source>
        <dbReference type="Pfam" id="PF18813"/>
    </source>
</evidence>
<protein>
    <recommendedName>
        <fullName evidence="1">Phage-Barnase-EndoU-ColicinE5/D-RelE like nuclease 4 domain-containing protein</fullName>
    </recommendedName>
</protein>
<dbReference type="RefSeq" id="WP_230820888.1">
    <property type="nucleotide sequence ID" value="NZ_JAJNCU010000001.1"/>
</dbReference>
<organism evidence="2 3">
    <name type="scientific">Salinicoccus halitifaciens</name>
    <dbReference type="NCBI Taxonomy" id="1073415"/>
    <lineage>
        <taxon>Bacteria</taxon>
        <taxon>Bacillati</taxon>
        <taxon>Bacillota</taxon>
        <taxon>Bacilli</taxon>
        <taxon>Bacillales</taxon>
        <taxon>Staphylococcaceae</taxon>
        <taxon>Salinicoccus</taxon>
    </lineage>
</organism>
<reference evidence="2 3" key="1">
    <citation type="submission" date="2024-05" db="EMBL/GenBank/DDBJ databases">
        <title>Genomic Encyclopedia of Type Strains, Phase IV (KMG-IV): sequencing the most valuable type-strain genomes for metagenomic binning, comparative biology and taxonomic classification.</title>
        <authorList>
            <person name="Goeker M."/>
        </authorList>
    </citation>
    <scope>NUCLEOTIDE SEQUENCE [LARGE SCALE GENOMIC DNA]</scope>
    <source>
        <strain evidence="2 3">DSM 25286</strain>
    </source>
</reference>
<feature type="domain" description="Phage-Barnase-EndoU-ColicinE5/D-RelE like nuclease 4" evidence="1">
    <location>
        <begin position="11"/>
        <end position="175"/>
    </location>
</feature>
<name>A0ABV2E5R1_9STAP</name>
<evidence type="ECO:0000313" key="3">
    <source>
        <dbReference type="Proteomes" id="UP001549019"/>
    </source>
</evidence>
<dbReference type="EMBL" id="JBDZDV010000001">
    <property type="protein sequence ID" value="MET3109774.1"/>
    <property type="molecule type" value="Genomic_DNA"/>
</dbReference>
<sequence>MKLKKKDLETIKEAHSYYDQLIGEPLIYVYVGDKNKYKYLKVDFRSSNFMHLCGVNYYHKGRISPKEFYNALSHNNLDLDKVDIKKDGTTQLKLQVIKDIKFLNTCQMRVVDNQLTLFHAEFEKSLKRKNFLLLGLRYTKEFYVPSSIFNARTVKLKTNLCEVLAVFRGEISKDKKLDAKPSFDLEKALKLNVI</sequence>
<proteinExistence type="predicted"/>
<comment type="caution">
    <text evidence="2">The sequence shown here is derived from an EMBL/GenBank/DDBJ whole genome shotgun (WGS) entry which is preliminary data.</text>
</comment>
<keyword evidence="3" id="KW-1185">Reference proteome</keyword>